<keyword evidence="5" id="KW-0378">Hydrolase</keyword>
<evidence type="ECO:0000256" key="5">
    <source>
        <dbReference type="ARBA" id="ARBA00022801"/>
    </source>
</evidence>
<dbReference type="Gene3D" id="3.40.140.10">
    <property type="entry name" value="Cytidine Deaminase, domain 2"/>
    <property type="match status" value="1"/>
</dbReference>
<evidence type="ECO:0000256" key="1">
    <source>
        <dbReference type="ARBA" id="ARBA00001947"/>
    </source>
</evidence>
<keyword evidence="3" id="KW-0479">Metal-binding</keyword>
<evidence type="ECO:0000256" key="2">
    <source>
        <dbReference type="ARBA" id="ARBA00006576"/>
    </source>
</evidence>
<dbReference type="GO" id="GO:0008270">
    <property type="term" value="F:zinc ion binding"/>
    <property type="evidence" value="ECO:0007669"/>
    <property type="project" value="InterPro"/>
</dbReference>
<comment type="cofactor">
    <cofactor evidence="1">
        <name>Zn(2+)</name>
        <dbReference type="ChEBI" id="CHEBI:29105"/>
    </cofactor>
</comment>
<keyword evidence="11" id="KW-1185">Reference proteome</keyword>
<comment type="similarity">
    <text evidence="2">Belongs to the cytidine and deoxycytidylate deaminase family.</text>
</comment>
<keyword evidence="4" id="KW-0545">Nucleotide biosynthesis</keyword>
<dbReference type="EC" id="3.5.4.12" evidence="7"/>
<dbReference type="InterPro" id="IPR016192">
    <property type="entry name" value="APOBEC/CMP_deaminase_Zn-bd"/>
</dbReference>
<evidence type="ECO:0000256" key="6">
    <source>
        <dbReference type="ARBA" id="ARBA00022833"/>
    </source>
</evidence>
<dbReference type="FunFam" id="3.40.140.10:FF:000021">
    <property type="entry name" value="Deoxycytidylate deaminase"/>
    <property type="match status" value="1"/>
</dbReference>
<dbReference type="EMBL" id="CAUJNA010001701">
    <property type="protein sequence ID" value="CAJ1388496.1"/>
    <property type="molecule type" value="Genomic_DNA"/>
</dbReference>
<dbReference type="InterPro" id="IPR035105">
    <property type="entry name" value="Deoxycytidylate_deaminase_dom"/>
</dbReference>
<protein>
    <recommendedName>
        <fullName evidence="8">dCMP deaminase</fullName>
        <ecNumber evidence="7">3.5.4.12</ecNumber>
    </recommendedName>
    <alternativeName>
        <fullName evidence="8">dCMP deaminase</fullName>
    </alternativeName>
</protein>
<dbReference type="AlphaFoldDB" id="A0AA36IIN5"/>
<evidence type="ECO:0000256" key="3">
    <source>
        <dbReference type="ARBA" id="ARBA00022723"/>
    </source>
</evidence>
<evidence type="ECO:0000256" key="8">
    <source>
        <dbReference type="ARBA" id="ARBA00041763"/>
    </source>
</evidence>
<dbReference type="PROSITE" id="PS51747">
    <property type="entry name" value="CYT_DCMP_DEAMINASES_2"/>
    <property type="match status" value="1"/>
</dbReference>
<evidence type="ECO:0000313" key="10">
    <source>
        <dbReference type="EMBL" id="CAJ1388496.1"/>
    </source>
</evidence>
<gene>
    <name evidence="10" type="ORF">EVOR1521_LOCUS14348</name>
</gene>
<organism evidence="10 11">
    <name type="scientific">Effrenium voratum</name>
    <dbReference type="NCBI Taxonomy" id="2562239"/>
    <lineage>
        <taxon>Eukaryota</taxon>
        <taxon>Sar</taxon>
        <taxon>Alveolata</taxon>
        <taxon>Dinophyceae</taxon>
        <taxon>Suessiales</taxon>
        <taxon>Symbiodiniaceae</taxon>
        <taxon>Effrenium</taxon>
    </lineage>
</organism>
<dbReference type="Proteomes" id="UP001178507">
    <property type="component" value="Unassembled WGS sequence"/>
</dbReference>
<keyword evidence="6" id="KW-0862">Zinc</keyword>
<dbReference type="CDD" id="cd01286">
    <property type="entry name" value="deoxycytidylate_deaminase"/>
    <property type="match status" value="1"/>
</dbReference>
<dbReference type="PANTHER" id="PTHR11086">
    <property type="entry name" value="DEOXYCYTIDYLATE DEAMINASE-RELATED"/>
    <property type="match status" value="1"/>
</dbReference>
<dbReference type="InterPro" id="IPR015517">
    <property type="entry name" value="dCMP_deaminase-rel"/>
</dbReference>
<accession>A0AA36IIN5</accession>
<evidence type="ECO:0000256" key="4">
    <source>
        <dbReference type="ARBA" id="ARBA00022727"/>
    </source>
</evidence>
<evidence type="ECO:0000256" key="7">
    <source>
        <dbReference type="ARBA" id="ARBA00038938"/>
    </source>
</evidence>
<name>A0AA36IIN5_9DINO</name>
<evidence type="ECO:0000313" key="11">
    <source>
        <dbReference type="Proteomes" id="UP001178507"/>
    </source>
</evidence>
<dbReference type="Pfam" id="PF00383">
    <property type="entry name" value="dCMP_cyt_deam_1"/>
    <property type="match status" value="1"/>
</dbReference>
<proteinExistence type="inferred from homology"/>
<dbReference type="InterPro" id="IPR002125">
    <property type="entry name" value="CMP_dCMP_dom"/>
</dbReference>
<evidence type="ECO:0000259" key="9">
    <source>
        <dbReference type="PROSITE" id="PS51747"/>
    </source>
</evidence>
<sequence length="232" mass="25433">MDQGPRRGALSWDDYFMGLAFLTAMRSKDPSTQVGACIVNDRNRIIGVGYNGMPTNCPNEELPWSKTSSSGELATKYPYVVHAELNAVLNKNAESCAGCRLYSTLFPCNECAKVIIQAGIRQVIYASDKHAVRASAQASRRLFELAGVEMRHYEPEKESLQLPLRYQPREGTCVSCGGPGLRVGQVHGHGHGGHEGHSRASGLGQWAQWAQWAPWMLAAGFALGAGKRFRLR</sequence>
<dbReference type="GO" id="GO:0009165">
    <property type="term" value="P:nucleotide biosynthetic process"/>
    <property type="evidence" value="ECO:0007669"/>
    <property type="project" value="UniProtKB-KW"/>
</dbReference>
<dbReference type="InterPro" id="IPR016193">
    <property type="entry name" value="Cytidine_deaminase-like"/>
</dbReference>
<dbReference type="GO" id="GO:0004132">
    <property type="term" value="F:dCMP deaminase activity"/>
    <property type="evidence" value="ECO:0007669"/>
    <property type="project" value="UniProtKB-EC"/>
</dbReference>
<dbReference type="PANTHER" id="PTHR11086:SF18">
    <property type="entry name" value="DEOXYCYTIDYLATE DEAMINASE"/>
    <property type="match status" value="1"/>
</dbReference>
<dbReference type="SUPFAM" id="SSF53927">
    <property type="entry name" value="Cytidine deaminase-like"/>
    <property type="match status" value="1"/>
</dbReference>
<dbReference type="GO" id="GO:0005737">
    <property type="term" value="C:cytoplasm"/>
    <property type="evidence" value="ECO:0007669"/>
    <property type="project" value="TreeGrafter"/>
</dbReference>
<comment type="caution">
    <text evidence="10">The sequence shown here is derived from an EMBL/GenBank/DDBJ whole genome shotgun (WGS) entry which is preliminary data.</text>
</comment>
<reference evidence="10" key="1">
    <citation type="submission" date="2023-08" db="EMBL/GenBank/DDBJ databases">
        <authorList>
            <person name="Chen Y."/>
            <person name="Shah S."/>
            <person name="Dougan E. K."/>
            <person name="Thang M."/>
            <person name="Chan C."/>
        </authorList>
    </citation>
    <scope>NUCLEOTIDE SEQUENCE</scope>
</reference>
<feature type="domain" description="CMP/dCMP-type deaminase" evidence="9">
    <location>
        <begin position="11"/>
        <end position="142"/>
    </location>
</feature>
<dbReference type="PROSITE" id="PS00903">
    <property type="entry name" value="CYT_DCMP_DEAMINASES_1"/>
    <property type="match status" value="1"/>
</dbReference>